<evidence type="ECO:0000256" key="6">
    <source>
        <dbReference type="SAM" id="Phobius"/>
    </source>
</evidence>
<sequence length="617" mass="64236">MHSIALPQARQEFDMGPGVAATAAGIGALASAACILAVGMIGDRTGRRRVLLCGGLAVAFGSMLTAYAPDAGVFLLGRVLTGAGVAAAVGTALALVPALYFRHELPWVFGLWLGIQAVGVLAGGVGLQVLSTQTPWRNGYLMLAWLVLGLVTLAWLAVPDHRPVGPRRFDVGGALFGSVALVAALIAIGRSVDYRWDSPGVFGTLAFAVLAGAVFVRWERRRGRPAFPVALLDSLPFVAACLAGVVFAFAEAVYLCQTAVLLADYVAGPVLPVALAVVPLSLGMLLGAVLAGQAQEAGTTTRAVLASGLVCCGLGSLTLIFVAERTELWLYAAAGALIGFGLMWAQNAQSVLIMSAVPPNAAGAVAAAKFGVAQVGYALGLSTLAPIVAAIPTTAPAGTVQADIHRYTEGMFVTSVVVFTAAVGVIIMVSGNLARVVVRTPLPHRLGGARPVPMRLWYRGSQLHGEQAVSQIQRGAAEQFRMAVRPGAAVEIGAQPGKPFAQFGFRGQGEHRHPRADGRVEIGMRATPEGAAEAVGTIVRDRDLADDDIAEAFDEFVQWHGQHGVGLGRGGQIFTQQPEFPEDAIIPGQHDHTAAGDPFHLRQPAIEIAPVLHGEHR</sequence>
<feature type="transmembrane region" description="Helical" evidence="6">
    <location>
        <begin position="20"/>
        <end position="38"/>
    </location>
</feature>
<keyword evidence="9" id="KW-1185">Reference proteome</keyword>
<name>A0A9X2EBH8_9NOCA</name>
<dbReference type="GO" id="GO:0022857">
    <property type="term" value="F:transmembrane transporter activity"/>
    <property type="evidence" value="ECO:0007669"/>
    <property type="project" value="InterPro"/>
</dbReference>
<dbReference type="InterPro" id="IPR011701">
    <property type="entry name" value="MFS"/>
</dbReference>
<feature type="transmembrane region" description="Helical" evidence="6">
    <location>
        <begin position="139"/>
        <end position="157"/>
    </location>
</feature>
<dbReference type="AlphaFoldDB" id="A0A9X2EBH8"/>
<keyword evidence="4 6" id="KW-1133">Transmembrane helix</keyword>
<reference evidence="8" key="1">
    <citation type="submission" date="2022-06" db="EMBL/GenBank/DDBJ databases">
        <title>Novel species in genus nocardia.</title>
        <authorList>
            <person name="Li F."/>
        </authorList>
    </citation>
    <scope>NUCLEOTIDE SEQUENCE</scope>
    <source>
        <strain evidence="8">CDC141</strain>
    </source>
</reference>
<dbReference type="EMBL" id="JAMRXG010000010">
    <property type="protein sequence ID" value="MCM6776430.1"/>
    <property type="molecule type" value="Genomic_DNA"/>
</dbReference>
<dbReference type="PANTHER" id="PTHR42718:SF9">
    <property type="entry name" value="MAJOR FACILITATOR SUPERFAMILY MULTIDRUG TRANSPORTER MFSC"/>
    <property type="match status" value="1"/>
</dbReference>
<dbReference type="PROSITE" id="PS50850">
    <property type="entry name" value="MFS"/>
    <property type="match status" value="1"/>
</dbReference>
<proteinExistence type="predicted"/>
<dbReference type="GO" id="GO:0005886">
    <property type="term" value="C:plasma membrane"/>
    <property type="evidence" value="ECO:0007669"/>
    <property type="project" value="UniProtKB-SubCell"/>
</dbReference>
<feature type="transmembrane region" description="Helical" evidence="6">
    <location>
        <begin position="107"/>
        <end position="127"/>
    </location>
</feature>
<accession>A0A9X2EBH8</accession>
<comment type="caution">
    <text evidence="8">The sequence shown here is derived from an EMBL/GenBank/DDBJ whole genome shotgun (WGS) entry which is preliminary data.</text>
</comment>
<keyword evidence="2" id="KW-0813">Transport</keyword>
<organism evidence="8 9">
    <name type="scientific">Nocardia pulmonis</name>
    <dbReference type="NCBI Taxonomy" id="2951408"/>
    <lineage>
        <taxon>Bacteria</taxon>
        <taxon>Bacillati</taxon>
        <taxon>Actinomycetota</taxon>
        <taxon>Actinomycetes</taxon>
        <taxon>Mycobacteriales</taxon>
        <taxon>Nocardiaceae</taxon>
        <taxon>Nocardia</taxon>
    </lineage>
</organism>
<dbReference type="InterPro" id="IPR020846">
    <property type="entry name" value="MFS_dom"/>
</dbReference>
<gene>
    <name evidence="8" type="ORF">NDR86_23360</name>
</gene>
<evidence type="ECO:0000313" key="8">
    <source>
        <dbReference type="EMBL" id="MCM6776430.1"/>
    </source>
</evidence>
<dbReference type="PANTHER" id="PTHR42718">
    <property type="entry name" value="MAJOR FACILITATOR SUPERFAMILY MULTIDRUG TRANSPORTER MFSC"/>
    <property type="match status" value="1"/>
</dbReference>
<keyword evidence="5 6" id="KW-0472">Membrane</keyword>
<feature type="domain" description="Major facilitator superfamily (MFS) profile" evidence="7">
    <location>
        <begin position="1"/>
        <end position="433"/>
    </location>
</feature>
<feature type="transmembrane region" description="Helical" evidence="6">
    <location>
        <begin position="230"/>
        <end position="250"/>
    </location>
</feature>
<evidence type="ECO:0000313" key="9">
    <source>
        <dbReference type="Proteomes" id="UP001139157"/>
    </source>
</evidence>
<evidence type="ECO:0000256" key="5">
    <source>
        <dbReference type="ARBA" id="ARBA00023136"/>
    </source>
</evidence>
<feature type="transmembrane region" description="Helical" evidence="6">
    <location>
        <begin position="411"/>
        <end position="434"/>
    </location>
</feature>
<dbReference type="SUPFAM" id="SSF103473">
    <property type="entry name" value="MFS general substrate transporter"/>
    <property type="match status" value="1"/>
</dbReference>
<feature type="transmembrane region" description="Helical" evidence="6">
    <location>
        <begin position="50"/>
        <end position="69"/>
    </location>
</feature>
<evidence type="ECO:0000256" key="1">
    <source>
        <dbReference type="ARBA" id="ARBA00004651"/>
    </source>
</evidence>
<evidence type="ECO:0000256" key="4">
    <source>
        <dbReference type="ARBA" id="ARBA00022989"/>
    </source>
</evidence>
<feature type="transmembrane region" description="Helical" evidence="6">
    <location>
        <begin position="328"/>
        <end position="345"/>
    </location>
</feature>
<keyword evidence="3 6" id="KW-0812">Transmembrane</keyword>
<protein>
    <submittedName>
        <fullName evidence="8">MFS transporter</fullName>
    </submittedName>
</protein>
<feature type="transmembrane region" description="Helical" evidence="6">
    <location>
        <begin position="270"/>
        <end position="291"/>
    </location>
</feature>
<feature type="transmembrane region" description="Helical" evidence="6">
    <location>
        <begin position="303"/>
        <end position="322"/>
    </location>
</feature>
<dbReference type="Proteomes" id="UP001139157">
    <property type="component" value="Unassembled WGS sequence"/>
</dbReference>
<feature type="transmembrane region" description="Helical" evidence="6">
    <location>
        <begin position="366"/>
        <end position="391"/>
    </location>
</feature>
<dbReference type="InterPro" id="IPR036259">
    <property type="entry name" value="MFS_trans_sf"/>
</dbReference>
<dbReference type="Pfam" id="PF07690">
    <property type="entry name" value="MFS_1"/>
    <property type="match status" value="1"/>
</dbReference>
<feature type="transmembrane region" description="Helical" evidence="6">
    <location>
        <begin position="200"/>
        <end position="218"/>
    </location>
</feature>
<evidence type="ECO:0000259" key="7">
    <source>
        <dbReference type="PROSITE" id="PS50850"/>
    </source>
</evidence>
<comment type="subcellular location">
    <subcellularLocation>
        <location evidence="1">Cell membrane</location>
        <topology evidence="1">Multi-pass membrane protein</topology>
    </subcellularLocation>
</comment>
<dbReference type="Gene3D" id="1.20.1250.20">
    <property type="entry name" value="MFS general substrate transporter like domains"/>
    <property type="match status" value="1"/>
</dbReference>
<feature type="transmembrane region" description="Helical" evidence="6">
    <location>
        <begin position="169"/>
        <end position="188"/>
    </location>
</feature>
<evidence type="ECO:0000256" key="3">
    <source>
        <dbReference type="ARBA" id="ARBA00022692"/>
    </source>
</evidence>
<feature type="transmembrane region" description="Helical" evidence="6">
    <location>
        <begin position="75"/>
        <end position="100"/>
    </location>
</feature>
<evidence type="ECO:0000256" key="2">
    <source>
        <dbReference type="ARBA" id="ARBA00022448"/>
    </source>
</evidence>